<evidence type="ECO:0008006" key="4">
    <source>
        <dbReference type="Google" id="ProtNLM"/>
    </source>
</evidence>
<dbReference type="AlphaFoldDB" id="A0A1Y3Y5P5"/>
<accession>A0A1Y3Y5P5</accession>
<dbReference type="RefSeq" id="WP_094334828.1">
    <property type="nucleotide sequence ID" value="NZ_NFIE01000002.1"/>
</dbReference>
<comment type="caution">
    <text evidence="2">The sequence shown here is derived from an EMBL/GenBank/DDBJ whole genome shotgun (WGS) entry which is preliminary data.</text>
</comment>
<dbReference type="PROSITE" id="PS51318">
    <property type="entry name" value="TAT"/>
    <property type="match status" value="1"/>
</dbReference>
<name>A0A1Y3Y5P5_9ACTN</name>
<dbReference type="InterPro" id="IPR006311">
    <property type="entry name" value="TAT_signal"/>
</dbReference>
<sequence length="403" mass="43202">MIFDRSLSRRSFAIGSAAAAGAGMAAIALTSCSSNENHTQTGEPQVVTDSSLIINVLDGDYEYTDATLTPSATWTLPLGTLLFHTGNAAWSAAMLTPESAAHINTLGALSLSSGNLVTVKEDATQGSPYTYFDVRCSDSVYAWIEINYTDRSWALFGQQFADGSLVGDPVKLDEGDENWEPPRITVCGDSVIWQRMPLSTGSSAGEDSHCYIWSVGADEGIEVWTSHGRFATTPRVSGNVLTITPRVREDEGTYYGLTALDLTSKDYDQVDQLVMPSPVAPLDAEYLGDRFAFSVEASYDGAGSLGSMGSFLGVSGGPYLYVRREPLSQISGNGSTYLIKTQSSHLIVDTDAQTYGVLYSPDRATEYGDFPATEGQSSQFLTFGTVRGTTGIPESVTARVFQL</sequence>
<evidence type="ECO:0000256" key="1">
    <source>
        <dbReference type="SAM" id="SignalP"/>
    </source>
</evidence>
<reference evidence="3" key="1">
    <citation type="submission" date="2017-04" db="EMBL/GenBank/DDBJ databases">
        <title>Function of individual gut microbiota members based on whole genome sequencing of pure cultures obtained from chicken caecum.</title>
        <authorList>
            <person name="Medvecky M."/>
            <person name="Cejkova D."/>
            <person name="Polansky O."/>
            <person name="Karasova D."/>
            <person name="Kubasova T."/>
            <person name="Cizek A."/>
            <person name="Rychlik I."/>
        </authorList>
    </citation>
    <scope>NUCLEOTIDE SEQUENCE [LARGE SCALE GENOMIC DNA]</scope>
    <source>
        <strain evidence="3">An5</strain>
    </source>
</reference>
<proteinExistence type="predicted"/>
<evidence type="ECO:0000313" key="3">
    <source>
        <dbReference type="Proteomes" id="UP000195781"/>
    </source>
</evidence>
<feature type="chain" id="PRO_5039671004" description="Tat pathway signal protein" evidence="1">
    <location>
        <begin position="26"/>
        <end position="403"/>
    </location>
</feature>
<dbReference type="EMBL" id="NFIE01000002">
    <property type="protein sequence ID" value="OUN89640.1"/>
    <property type="molecule type" value="Genomic_DNA"/>
</dbReference>
<organism evidence="2 3">
    <name type="scientific">[Collinsella] massiliensis</name>
    <dbReference type="NCBI Taxonomy" id="1232426"/>
    <lineage>
        <taxon>Bacteria</taxon>
        <taxon>Bacillati</taxon>
        <taxon>Actinomycetota</taxon>
        <taxon>Coriobacteriia</taxon>
        <taxon>Coriobacteriales</taxon>
        <taxon>Coriobacteriaceae</taxon>
        <taxon>Enorma</taxon>
    </lineage>
</organism>
<dbReference type="PROSITE" id="PS51257">
    <property type="entry name" value="PROKAR_LIPOPROTEIN"/>
    <property type="match status" value="1"/>
</dbReference>
<feature type="signal peptide" evidence="1">
    <location>
        <begin position="1"/>
        <end position="25"/>
    </location>
</feature>
<protein>
    <recommendedName>
        <fullName evidence="4">Tat pathway signal protein</fullName>
    </recommendedName>
</protein>
<dbReference type="OrthoDB" id="3177279at2"/>
<keyword evidence="1" id="KW-0732">Signal</keyword>
<keyword evidence="3" id="KW-1185">Reference proteome</keyword>
<dbReference type="Proteomes" id="UP000195781">
    <property type="component" value="Unassembled WGS sequence"/>
</dbReference>
<gene>
    <name evidence="2" type="ORF">B5G02_00995</name>
</gene>
<evidence type="ECO:0000313" key="2">
    <source>
        <dbReference type="EMBL" id="OUN89640.1"/>
    </source>
</evidence>